<dbReference type="EMBL" id="GBXM01004527">
    <property type="protein sequence ID" value="JAI04051.1"/>
    <property type="molecule type" value="Transcribed_RNA"/>
</dbReference>
<keyword evidence="1" id="KW-0812">Transmembrane</keyword>
<evidence type="ECO:0000256" key="1">
    <source>
        <dbReference type="SAM" id="Phobius"/>
    </source>
</evidence>
<organism evidence="2">
    <name type="scientific">Anguilla anguilla</name>
    <name type="common">European freshwater eel</name>
    <name type="synonym">Muraena anguilla</name>
    <dbReference type="NCBI Taxonomy" id="7936"/>
    <lineage>
        <taxon>Eukaryota</taxon>
        <taxon>Metazoa</taxon>
        <taxon>Chordata</taxon>
        <taxon>Craniata</taxon>
        <taxon>Vertebrata</taxon>
        <taxon>Euteleostomi</taxon>
        <taxon>Actinopterygii</taxon>
        <taxon>Neopterygii</taxon>
        <taxon>Teleostei</taxon>
        <taxon>Anguilliformes</taxon>
        <taxon>Anguillidae</taxon>
        <taxon>Anguilla</taxon>
    </lineage>
</organism>
<keyword evidence="1" id="KW-0472">Membrane</keyword>
<evidence type="ECO:0000313" key="2">
    <source>
        <dbReference type="EMBL" id="JAI04051.1"/>
    </source>
</evidence>
<name>A0A0E9XQC0_ANGAN</name>
<feature type="transmembrane region" description="Helical" evidence="1">
    <location>
        <begin position="30"/>
        <end position="47"/>
    </location>
</feature>
<reference evidence="2" key="1">
    <citation type="submission" date="2014-11" db="EMBL/GenBank/DDBJ databases">
        <authorList>
            <person name="Amaro Gonzalez C."/>
        </authorList>
    </citation>
    <scope>NUCLEOTIDE SEQUENCE</scope>
</reference>
<keyword evidence="1" id="KW-1133">Transmembrane helix</keyword>
<sequence>MRLKLVFQYCLFVLLCNLFKLFNCLNVTDLVYFPISVGYGLLLMTITY</sequence>
<dbReference type="AlphaFoldDB" id="A0A0E9XQC0"/>
<reference evidence="2" key="2">
    <citation type="journal article" date="2015" name="Fish Shellfish Immunol.">
        <title>Early steps in the European eel (Anguilla anguilla)-Vibrio vulnificus interaction in the gills: Role of the RtxA13 toxin.</title>
        <authorList>
            <person name="Callol A."/>
            <person name="Pajuelo D."/>
            <person name="Ebbesson L."/>
            <person name="Teles M."/>
            <person name="MacKenzie S."/>
            <person name="Amaro C."/>
        </authorList>
    </citation>
    <scope>NUCLEOTIDE SEQUENCE</scope>
</reference>
<protein>
    <submittedName>
        <fullName evidence="2">Uncharacterized protein</fullName>
    </submittedName>
</protein>
<accession>A0A0E9XQC0</accession>
<proteinExistence type="predicted"/>